<keyword evidence="1" id="KW-0812">Transmembrane</keyword>
<organism evidence="2 3">
    <name type="scientific">Schleiferilactobacillus perolens DSM 12744</name>
    <dbReference type="NCBI Taxonomy" id="1423792"/>
    <lineage>
        <taxon>Bacteria</taxon>
        <taxon>Bacillati</taxon>
        <taxon>Bacillota</taxon>
        <taxon>Bacilli</taxon>
        <taxon>Lactobacillales</taxon>
        <taxon>Lactobacillaceae</taxon>
        <taxon>Schleiferilactobacillus</taxon>
    </lineage>
</organism>
<proteinExistence type="predicted"/>
<accession>A0A0R1N9E0</accession>
<protein>
    <recommendedName>
        <fullName evidence="4">Na+-transporting malonate decarboxylase, carboxybiotin decarboxylase subunit, madB</fullName>
    </recommendedName>
</protein>
<comment type="caution">
    <text evidence="2">The sequence shown here is derived from an EMBL/GenBank/DDBJ whole genome shotgun (WGS) entry which is preliminary data.</text>
</comment>
<gene>
    <name evidence="2" type="ORF">FD09_GL001475</name>
</gene>
<name>A0A0R1N9E0_9LACO</name>
<feature type="transmembrane region" description="Helical" evidence="1">
    <location>
        <begin position="39"/>
        <end position="57"/>
    </location>
</feature>
<dbReference type="PATRIC" id="fig|1423792.3.peg.1491"/>
<feature type="transmembrane region" description="Helical" evidence="1">
    <location>
        <begin position="6"/>
        <end position="27"/>
    </location>
</feature>
<keyword evidence="1" id="KW-0472">Membrane</keyword>
<keyword evidence="3" id="KW-1185">Reference proteome</keyword>
<dbReference type="AlphaFoldDB" id="A0A0R1N9E0"/>
<feature type="transmembrane region" description="Helical" evidence="1">
    <location>
        <begin position="63"/>
        <end position="83"/>
    </location>
</feature>
<evidence type="ECO:0000256" key="1">
    <source>
        <dbReference type="SAM" id="Phobius"/>
    </source>
</evidence>
<dbReference type="OrthoDB" id="2316088at2"/>
<dbReference type="Proteomes" id="UP000051330">
    <property type="component" value="Unassembled WGS sequence"/>
</dbReference>
<evidence type="ECO:0008006" key="4">
    <source>
        <dbReference type="Google" id="ProtNLM"/>
    </source>
</evidence>
<reference evidence="2 3" key="1">
    <citation type="journal article" date="2015" name="Genome Announc.">
        <title>Expanding the biotechnology potential of lactobacilli through comparative genomics of 213 strains and associated genera.</title>
        <authorList>
            <person name="Sun Z."/>
            <person name="Harris H.M."/>
            <person name="McCann A."/>
            <person name="Guo C."/>
            <person name="Argimon S."/>
            <person name="Zhang W."/>
            <person name="Yang X."/>
            <person name="Jeffery I.B."/>
            <person name="Cooney J.C."/>
            <person name="Kagawa T.F."/>
            <person name="Liu W."/>
            <person name="Song Y."/>
            <person name="Salvetti E."/>
            <person name="Wrobel A."/>
            <person name="Rasinkangas P."/>
            <person name="Parkhill J."/>
            <person name="Rea M.C."/>
            <person name="O'Sullivan O."/>
            <person name="Ritari J."/>
            <person name="Douillard F.P."/>
            <person name="Paul Ross R."/>
            <person name="Yang R."/>
            <person name="Briner A.E."/>
            <person name="Felis G.E."/>
            <person name="de Vos W.M."/>
            <person name="Barrangou R."/>
            <person name="Klaenhammer T.R."/>
            <person name="Caufield P.W."/>
            <person name="Cui Y."/>
            <person name="Zhang H."/>
            <person name="O'Toole P.W."/>
        </authorList>
    </citation>
    <scope>NUCLEOTIDE SEQUENCE [LARGE SCALE GENOMIC DNA]</scope>
    <source>
        <strain evidence="2 3">DSM 12744</strain>
    </source>
</reference>
<keyword evidence="1" id="KW-1133">Transmembrane helix</keyword>
<evidence type="ECO:0000313" key="2">
    <source>
        <dbReference type="EMBL" id="KRL14306.1"/>
    </source>
</evidence>
<dbReference type="RefSeq" id="WP_057818412.1">
    <property type="nucleotide sequence ID" value="NZ_AZEC01000002.1"/>
</dbReference>
<sequence>MFSALIVGHILFGLASFAGSLLLVAGFKTSFHLLTKIQQAGILFTVGGLFATLAFAMGAHGNWFATVVFIILGTSMAGFLAWPRQQSAPTKLK</sequence>
<evidence type="ECO:0000313" key="3">
    <source>
        <dbReference type="Proteomes" id="UP000051330"/>
    </source>
</evidence>
<dbReference type="EMBL" id="AZEC01000002">
    <property type="protein sequence ID" value="KRL14306.1"/>
    <property type="molecule type" value="Genomic_DNA"/>
</dbReference>